<evidence type="ECO:0000256" key="1">
    <source>
        <dbReference type="SAM" id="Phobius"/>
    </source>
</evidence>
<sequence>MSHYSTIEIWAIIILVGAGTFFMRYSFLGAIGNRPMPDWVLRVLRYTPVAVLPALAAPLVVWPAATEGQTDPARLLAAIATVLVGVFSRNALAAILAGAATLSLGLYLS</sequence>
<accession>A0A533I6R7</accession>
<feature type="transmembrane region" description="Helical" evidence="1">
    <location>
        <begin position="43"/>
        <end position="63"/>
    </location>
</feature>
<organism evidence="2 3">
    <name type="scientific">Paracoccus denitrificans</name>
    <dbReference type="NCBI Taxonomy" id="266"/>
    <lineage>
        <taxon>Bacteria</taxon>
        <taxon>Pseudomonadati</taxon>
        <taxon>Pseudomonadota</taxon>
        <taxon>Alphaproteobacteria</taxon>
        <taxon>Rhodobacterales</taxon>
        <taxon>Paracoccaceae</taxon>
        <taxon>Paracoccus</taxon>
    </lineage>
</organism>
<name>A0A533I6R7_PARDE</name>
<keyword evidence="1" id="KW-1133">Transmembrane helix</keyword>
<gene>
    <name evidence="2" type="ORF">DI616_10950</name>
</gene>
<dbReference type="Pfam" id="PF05437">
    <property type="entry name" value="AzlD"/>
    <property type="match status" value="1"/>
</dbReference>
<feature type="transmembrane region" description="Helical" evidence="1">
    <location>
        <begin position="75"/>
        <end position="108"/>
    </location>
</feature>
<dbReference type="Proteomes" id="UP000315344">
    <property type="component" value="Unassembled WGS sequence"/>
</dbReference>
<dbReference type="InterPro" id="IPR008407">
    <property type="entry name" value="Brnchd-chn_aa_trnsp_AzlD"/>
</dbReference>
<feature type="transmembrane region" description="Helical" evidence="1">
    <location>
        <begin position="12"/>
        <end position="31"/>
    </location>
</feature>
<dbReference type="EMBL" id="VAFL01000007">
    <property type="protein sequence ID" value="TKW66465.1"/>
    <property type="molecule type" value="Genomic_DNA"/>
</dbReference>
<reference evidence="2 3" key="1">
    <citation type="journal article" date="2017" name="Nat. Commun.">
        <title>In situ click chemistry generation of cyclooxygenase-2 inhibitors.</title>
        <authorList>
            <person name="Bhardwaj A."/>
            <person name="Kaur J."/>
            <person name="Wuest M."/>
            <person name="Wuest F."/>
        </authorList>
    </citation>
    <scope>NUCLEOTIDE SEQUENCE [LARGE SCALE GENOMIC DNA]</scope>
    <source>
        <strain evidence="2">S2_012_000_R3_94</strain>
    </source>
</reference>
<keyword evidence="1" id="KW-0472">Membrane</keyword>
<protein>
    <submittedName>
        <fullName evidence="2">AzlD domain-containing protein</fullName>
    </submittedName>
</protein>
<evidence type="ECO:0000313" key="2">
    <source>
        <dbReference type="EMBL" id="TKW66465.1"/>
    </source>
</evidence>
<keyword evidence="1" id="KW-0812">Transmembrane</keyword>
<dbReference type="AlphaFoldDB" id="A0A533I6R7"/>
<proteinExistence type="predicted"/>
<comment type="caution">
    <text evidence="2">The sequence shown here is derived from an EMBL/GenBank/DDBJ whole genome shotgun (WGS) entry which is preliminary data.</text>
</comment>
<evidence type="ECO:0000313" key="3">
    <source>
        <dbReference type="Proteomes" id="UP000315344"/>
    </source>
</evidence>